<dbReference type="Pfam" id="PF01497">
    <property type="entry name" value="Peripla_BP_2"/>
    <property type="match status" value="1"/>
</dbReference>
<dbReference type="EMBL" id="BTPE01000007">
    <property type="protein sequence ID" value="GMQ33982.1"/>
    <property type="molecule type" value="Genomic_DNA"/>
</dbReference>
<dbReference type="InterPro" id="IPR002491">
    <property type="entry name" value="ABC_transptr_periplasmic_BD"/>
</dbReference>
<dbReference type="PANTHER" id="PTHR30535">
    <property type="entry name" value="VITAMIN B12-BINDING PROTEIN"/>
    <property type="match status" value="1"/>
</dbReference>
<dbReference type="PROSITE" id="PS51257">
    <property type="entry name" value="PROKAR_LIPOPROTEIN"/>
    <property type="match status" value="1"/>
</dbReference>
<accession>A0ABQ6Q4P4</accession>
<feature type="domain" description="Fe/B12 periplasmic-binding" evidence="1">
    <location>
        <begin position="34"/>
        <end position="287"/>
    </location>
</feature>
<name>A0ABQ6Q4P4_9BACT</name>
<dbReference type="SUPFAM" id="SSF53807">
    <property type="entry name" value="Helical backbone' metal receptor"/>
    <property type="match status" value="1"/>
</dbReference>
<gene>
    <name evidence="2" type="ORF">Ataiwa_22540</name>
</gene>
<dbReference type="RefSeq" id="WP_338228814.1">
    <property type="nucleotide sequence ID" value="NZ_BTPE01000007.1"/>
</dbReference>
<dbReference type="PANTHER" id="PTHR30535:SF4">
    <property type="entry name" value="HEMIN-BINDING PERIPLASMIC PROTEIN HMUT"/>
    <property type="match status" value="1"/>
</dbReference>
<dbReference type="Proteomes" id="UP001307705">
    <property type="component" value="Unassembled WGS sequence"/>
</dbReference>
<dbReference type="InterPro" id="IPR050902">
    <property type="entry name" value="ABC_Transporter_SBP"/>
</dbReference>
<proteinExistence type="predicted"/>
<comment type="caution">
    <text evidence="2">The sequence shown here is derived from an EMBL/GenBank/DDBJ whole genome shotgun (WGS) entry which is preliminary data.</text>
</comment>
<evidence type="ECO:0000313" key="3">
    <source>
        <dbReference type="Proteomes" id="UP001307705"/>
    </source>
</evidence>
<sequence length="287" mass="31027">MKANYSLFTSLLFLIMSCSGPQESKKESVLVPQKIITAGGTITEIVHSLGFGDRIIATDRTSTYPASMQALPSIGYRNQIKSEGILSLGPEMVLIEEGYLNEEVIAQLESSGIAVKLFPKPKNLEETKFLISNLAKLFEAEEKGNELISSIEQDQKELKEFLSSQSGNPSAAFIMARGPETVFLAGDETFATEMFEMAGIQSASTGFKDFIPLTPEALVAIDPDYLVLFESGIESLGGKDGLAGVQGIKETEAFKNDRILVFDGHYLSAFGPRAGKAALELAKAVRP</sequence>
<evidence type="ECO:0000259" key="1">
    <source>
        <dbReference type="PROSITE" id="PS50983"/>
    </source>
</evidence>
<dbReference type="PROSITE" id="PS50983">
    <property type="entry name" value="FE_B12_PBP"/>
    <property type="match status" value="1"/>
</dbReference>
<reference evidence="2 3" key="1">
    <citation type="submission" date="2023-08" db="EMBL/GenBank/DDBJ databases">
        <title>Draft genome sequence of Algoriphagus taiwanensis.</title>
        <authorList>
            <person name="Takatani N."/>
            <person name="Hosokawa M."/>
            <person name="Sawabe T."/>
        </authorList>
    </citation>
    <scope>NUCLEOTIDE SEQUENCE [LARGE SCALE GENOMIC DNA]</scope>
    <source>
        <strain evidence="2 3">JCM 19755</strain>
    </source>
</reference>
<organism evidence="2 3">
    <name type="scientific">Algoriphagus taiwanensis</name>
    <dbReference type="NCBI Taxonomy" id="1445656"/>
    <lineage>
        <taxon>Bacteria</taxon>
        <taxon>Pseudomonadati</taxon>
        <taxon>Bacteroidota</taxon>
        <taxon>Cytophagia</taxon>
        <taxon>Cytophagales</taxon>
        <taxon>Cyclobacteriaceae</taxon>
        <taxon>Algoriphagus</taxon>
    </lineage>
</organism>
<evidence type="ECO:0000313" key="2">
    <source>
        <dbReference type="EMBL" id="GMQ33982.1"/>
    </source>
</evidence>
<keyword evidence="3" id="KW-1185">Reference proteome</keyword>
<protein>
    <submittedName>
        <fullName evidence="2">Hemin ABC transporter substrate-binding protein</fullName>
    </submittedName>
</protein>
<dbReference type="Gene3D" id="3.40.50.1980">
    <property type="entry name" value="Nitrogenase molybdenum iron protein domain"/>
    <property type="match status" value="2"/>
</dbReference>